<dbReference type="GO" id="GO:0006508">
    <property type="term" value="P:proteolysis"/>
    <property type="evidence" value="ECO:0007669"/>
    <property type="project" value="UniProtKB-KW"/>
</dbReference>
<feature type="chain" id="PRO_5012748238" evidence="12">
    <location>
        <begin position="21"/>
        <end position="861"/>
    </location>
</feature>
<dbReference type="InterPro" id="IPR011096">
    <property type="entry name" value="FTP_domain"/>
</dbReference>
<reference evidence="16 17" key="1">
    <citation type="submission" date="2016-11" db="EMBL/GenBank/DDBJ databases">
        <authorList>
            <person name="Jaros S."/>
            <person name="Januszkiewicz K."/>
            <person name="Wedrychowicz H."/>
        </authorList>
    </citation>
    <scope>NUCLEOTIDE SEQUENCE [LARGE SCALE GENOMIC DNA]</scope>
    <source>
        <strain evidence="16 17">DSM 25479</strain>
    </source>
</reference>
<dbReference type="OrthoDB" id="5377264at2"/>
<comment type="cofactor">
    <cofactor evidence="1">
        <name>Zn(2+)</name>
        <dbReference type="ChEBI" id="CHEBI:29105"/>
    </cofactor>
</comment>
<dbReference type="Pfam" id="PF07504">
    <property type="entry name" value="FTP"/>
    <property type="match status" value="1"/>
</dbReference>
<dbReference type="Gene3D" id="3.10.170.10">
    <property type="match status" value="1"/>
</dbReference>
<dbReference type="GO" id="GO:0008270">
    <property type="term" value="F:zinc ion binding"/>
    <property type="evidence" value="ECO:0007669"/>
    <property type="project" value="InterPro"/>
</dbReference>
<keyword evidence="10" id="KW-0482">Metalloprotease</keyword>
<evidence type="ECO:0000256" key="1">
    <source>
        <dbReference type="ARBA" id="ARBA00001947"/>
    </source>
</evidence>
<dbReference type="SUPFAM" id="SSF55486">
    <property type="entry name" value="Metalloproteases ('zincins'), catalytic domain"/>
    <property type="match status" value="1"/>
</dbReference>
<keyword evidence="6" id="KW-0479">Metal-binding</keyword>
<organism evidence="16 17">
    <name type="scientific">Cruoricaptor ignavus</name>
    <dbReference type="NCBI Taxonomy" id="1118202"/>
    <lineage>
        <taxon>Bacteria</taxon>
        <taxon>Pseudomonadati</taxon>
        <taxon>Bacteroidota</taxon>
        <taxon>Flavobacteriia</taxon>
        <taxon>Flavobacteriales</taxon>
        <taxon>Weeksellaceae</taxon>
        <taxon>Cruoricaptor</taxon>
    </lineage>
</organism>
<keyword evidence="9" id="KW-0862">Zinc</keyword>
<dbReference type="CDD" id="cd09596">
    <property type="entry name" value="M36"/>
    <property type="match status" value="1"/>
</dbReference>
<dbReference type="InterPro" id="IPR003137">
    <property type="entry name" value="PA_domain"/>
</dbReference>
<evidence type="ECO:0000259" key="13">
    <source>
        <dbReference type="Pfam" id="PF02225"/>
    </source>
</evidence>
<dbReference type="Pfam" id="PF18962">
    <property type="entry name" value="Por_Secre_tail"/>
    <property type="match status" value="1"/>
</dbReference>
<keyword evidence="5" id="KW-0645">Protease</keyword>
<keyword evidence="7 12" id="KW-0732">Signal</keyword>
<evidence type="ECO:0000256" key="10">
    <source>
        <dbReference type="ARBA" id="ARBA00023049"/>
    </source>
</evidence>
<feature type="domain" description="FTP" evidence="14">
    <location>
        <begin position="47"/>
        <end position="95"/>
    </location>
</feature>
<dbReference type="NCBIfam" id="TIGR04183">
    <property type="entry name" value="Por_Secre_tail"/>
    <property type="match status" value="1"/>
</dbReference>
<feature type="domain" description="Secretion system C-terminal sorting" evidence="15">
    <location>
        <begin position="787"/>
        <end position="859"/>
    </location>
</feature>
<dbReference type="Gene3D" id="3.50.30.30">
    <property type="match status" value="1"/>
</dbReference>
<dbReference type="InterPro" id="IPR050371">
    <property type="entry name" value="Fungal_virulence_M36"/>
</dbReference>
<dbReference type="GO" id="GO:0004222">
    <property type="term" value="F:metalloendopeptidase activity"/>
    <property type="evidence" value="ECO:0007669"/>
    <property type="project" value="InterPro"/>
</dbReference>
<dbReference type="RefSeq" id="WP_073178242.1">
    <property type="nucleotide sequence ID" value="NZ_FQYI01000002.1"/>
</dbReference>
<evidence type="ECO:0000256" key="2">
    <source>
        <dbReference type="ARBA" id="ARBA00004613"/>
    </source>
</evidence>
<evidence type="ECO:0000256" key="12">
    <source>
        <dbReference type="SAM" id="SignalP"/>
    </source>
</evidence>
<evidence type="ECO:0000256" key="8">
    <source>
        <dbReference type="ARBA" id="ARBA00022801"/>
    </source>
</evidence>
<sequence length="861" mass="93714">MKRNYRIAVAALFLSAALQAQDYSEIIQNYLDKNEDFRYSNLENRQFQIGNQDKSESLGGTVLYVQQTFGGIPVYGAGASAVVKDGEVAHFSGNFSKGTPTEAQRNRKISKEAAYSSVLNKMQLQEGDILKIHNGNLAEEVYFPVKNSLVLAYNFEFEEKSGQVWNVVADASSGKILLKDSLTYSCSFADEDAHQEFHNSQNRILPENKPSGKSNLFAAESASYRVFALPLEAPTFGGRTLVTNPWDLEASPKGWHEDGGRKYTTARGNNVFAYLDLDSVNPTLGQTTADGGAERVFDFPLDLNQHHSTYADAAITNVFYMTNMMHDITYRFGFTESARNFQYTNFTGEGKGLDHVLAEARDGNGASDKLNNANFSSPRDGFSGRMQMYLWSPTKIDRVFYNSPENFKTRKPVTQTASFGPALTAEGVTAGIVPAEPKNGCGEITNDLSGSIALIERGSCNFTEKVKNAQNKGAVAVMIYNTATGSWGGMGGSDDTITIPAVMVQAGEGAAILEQLKKSPVNVTIKDDKSTYIYRDSDFDNGIIAHEYAHGVSNRLTGSGVGALSTAYANEQMGEGWSDFFTLMLTNRPGATASVARSVGTYVNGEGVNGGGIRPAKYSPDFSVNNFTYGKTNGMYYKNAAGKTVPDVHAIGFVWGTMLWDLHWKYAEKYGYQSNVLADKNSGSARVFQLVMDGMKIQGNYPNFVSGRDALIAADEIATKGENKCLIWEVFAKRGLGVKADPGVTQPNSDTAEDVMAALNDQKEDFTLPESCILSAADTAATASFSVYPNPAKDKISIRFTAGYAGKTDIKIFDASGKLVLQDQTDHLKDGIDVARLQPGVYILKAENLAGKYTKKIVITQ</sequence>
<feature type="domain" description="PA" evidence="13">
    <location>
        <begin position="428"/>
        <end position="512"/>
    </location>
</feature>
<dbReference type="CDD" id="cd04818">
    <property type="entry name" value="PA_subtilisin_1"/>
    <property type="match status" value="1"/>
</dbReference>
<keyword evidence="11" id="KW-0865">Zymogen</keyword>
<dbReference type="AlphaFoldDB" id="A0A1M6BVA2"/>
<gene>
    <name evidence="16" type="ORF">SAMN05443429_102136</name>
</gene>
<comment type="subcellular location">
    <subcellularLocation>
        <location evidence="2">Secreted</location>
    </subcellularLocation>
</comment>
<evidence type="ECO:0000256" key="6">
    <source>
        <dbReference type="ARBA" id="ARBA00022723"/>
    </source>
</evidence>
<dbReference type="STRING" id="1118202.SAMN05443429_102136"/>
<name>A0A1M6BVA2_9FLAO</name>
<keyword evidence="8" id="KW-0378">Hydrolase</keyword>
<dbReference type="NCBIfam" id="NF038113">
    <property type="entry name" value="T9SSA_dep_M36"/>
    <property type="match status" value="1"/>
</dbReference>
<evidence type="ECO:0000256" key="4">
    <source>
        <dbReference type="ARBA" id="ARBA00022525"/>
    </source>
</evidence>
<evidence type="ECO:0000256" key="7">
    <source>
        <dbReference type="ARBA" id="ARBA00022729"/>
    </source>
</evidence>
<feature type="signal peptide" evidence="12">
    <location>
        <begin position="1"/>
        <end position="20"/>
    </location>
</feature>
<protein>
    <submittedName>
        <fullName evidence="16">Por secretion system C-terminal sorting domain-containing protein</fullName>
    </submittedName>
</protein>
<dbReference type="PANTHER" id="PTHR33478">
    <property type="entry name" value="EXTRACELLULAR METALLOPROTEINASE MEP"/>
    <property type="match status" value="1"/>
</dbReference>
<evidence type="ECO:0000259" key="15">
    <source>
        <dbReference type="Pfam" id="PF18962"/>
    </source>
</evidence>
<dbReference type="InterPro" id="IPR046450">
    <property type="entry name" value="PA_dom_sf"/>
</dbReference>
<accession>A0A1M6BVA2</accession>
<evidence type="ECO:0000256" key="11">
    <source>
        <dbReference type="ARBA" id="ARBA00023145"/>
    </source>
</evidence>
<keyword evidence="4" id="KW-0964">Secreted</keyword>
<evidence type="ECO:0000313" key="17">
    <source>
        <dbReference type="Proteomes" id="UP000184335"/>
    </source>
</evidence>
<dbReference type="Gene3D" id="1.10.390.10">
    <property type="entry name" value="Neutral Protease Domain 2"/>
    <property type="match status" value="1"/>
</dbReference>
<evidence type="ECO:0000259" key="14">
    <source>
        <dbReference type="Pfam" id="PF07504"/>
    </source>
</evidence>
<evidence type="ECO:0000313" key="16">
    <source>
        <dbReference type="EMBL" id="SHI52685.1"/>
    </source>
</evidence>
<dbReference type="Pfam" id="PF02128">
    <property type="entry name" value="Peptidase_M36"/>
    <property type="match status" value="1"/>
</dbReference>
<comment type="similarity">
    <text evidence="3">Belongs to the peptidase M36 family.</text>
</comment>
<proteinExistence type="inferred from homology"/>
<dbReference type="InterPro" id="IPR027268">
    <property type="entry name" value="Peptidase_M4/M1_CTD_sf"/>
</dbReference>
<evidence type="ECO:0000256" key="3">
    <source>
        <dbReference type="ARBA" id="ARBA00006006"/>
    </source>
</evidence>
<dbReference type="Proteomes" id="UP000184335">
    <property type="component" value="Unassembled WGS sequence"/>
</dbReference>
<evidence type="ECO:0000256" key="9">
    <source>
        <dbReference type="ARBA" id="ARBA00022833"/>
    </source>
</evidence>
<dbReference type="InterPro" id="IPR001842">
    <property type="entry name" value="Peptidase_M36"/>
</dbReference>
<dbReference type="InterPro" id="IPR026444">
    <property type="entry name" value="Secre_tail"/>
</dbReference>
<dbReference type="GO" id="GO:0005615">
    <property type="term" value="C:extracellular space"/>
    <property type="evidence" value="ECO:0007669"/>
    <property type="project" value="InterPro"/>
</dbReference>
<keyword evidence="17" id="KW-1185">Reference proteome</keyword>
<dbReference type="EMBL" id="FQYI01000002">
    <property type="protein sequence ID" value="SHI52685.1"/>
    <property type="molecule type" value="Genomic_DNA"/>
</dbReference>
<evidence type="ECO:0000256" key="5">
    <source>
        <dbReference type="ARBA" id="ARBA00022670"/>
    </source>
</evidence>
<dbReference type="Pfam" id="PF02225">
    <property type="entry name" value="PA"/>
    <property type="match status" value="1"/>
</dbReference>
<dbReference type="SUPFAM" id="SSF52025">
    <property type="entry name" value="PA domain"/>
    <property type="match status" value="1"/>
</dbReference>
<dbReference type="PANTHER" id="PTHR33478:SF1">
    <property type="entry name" value="EXTRACELLULAR METALLOPROTEINASE MEP"/>
    <property type="match status" value="1"/>
</dbReference>